<keyword evidence="8" id="KW-0449">Lipoprotein</keyword>
<evidence type="ECO:0000256" key="2">
    <source>
        <dbReference type="ARBA" id="ARBA00008574"/>
    </source>
</evidence>
<name>A0A024TQD3_9STRA</name>
<dbReference type="EMBL" id="KI913977">
    <property type="protein sequence ID" value="ETV96238.1"/>
    <property type="molecule type" value="Genomic_DNA"/>
</dbReference>
<evidence type="ECO:0000256" key="9">
    <source>
        <dbReference type="ARBA" id="ARBA00023315"/>
    </source>
</evidence>
<evidence type="ECO:0000256" key="8">
    <source>
        <dbReference type="ARBA" id="ARBA00023288"/>
    </source>
</evidence>
<evidence type="ECO:0000259" key="11">
    <source>
        <dbReference type="Pfam" id="PF01529"/>
    </source>
</evidence>
<proteinExistence type="inferred from homology"/>
<dbReference type="GO" id="GO:0005783">
    <property type="term" value="C:endoplasmic reticulum"/>
    <property type="evidence" value="ECO:0007669"/>
    <property type="project" value="TreeGrafter"/>
</dbReference>
<keyword evidence="5 10" id="KW-1133">Transmembrane helix</keyword>
<dbReference type="InterPro" id="IPR001594">
    <property type="entry name" value="Palmitoyltrfase_DHHC"/>
</dbReference>
<evidence type="ECO:0000256" key="7">
    <source>
        <dbReference type="ARBA" id="ARBA00023139"/>
    </source>
</evidence>
<organism evidence="12">
    <name type="scientific">Aphanomyces invadans</name>
    <dbReference type="NCBI Taxonomy" id="157072"/>
    <lineage>
        <taxon>Eukaryota</taxon>
        <taxon>Sar</taxon>
        <taxon>Stramenopiles</taxon>
        <taxon>Oomycota</taxon>
        <taxon>Saprolegniomycetes</taxon>
        <taxon>Saprolegniales</taxon>
        <taxon>Verrucalvaceae</taxon>
        <taxon>Aphanomyces</taxon>
    </lineage>
</organism>
<protein>
    <recommendedName>
        <fullName evidence="10">Palmitoyltransferase</fullName>
        <ecNumber evidence="10">2.3.1.225</ecNumber>
    </recommendedName>
</protein>
<evidence type="ECO:0000256" key="10">
    <source>
        <dbReference type="RuleBase" id="RU079119"/>
    </source>
</evidence>
<comment type="domain">
    <text evidence="10">The DHHC domain is required for palmitoyltransferase activity.</text>
</comment>
<evidence type="ECO:0000256" key="5">
    <source>
        <dbReference type="ARBA" id="ARBA00022989"/>
    </source>
</evidence>
<evidence type="ECO:0000256" key="3">
    <source>
        <dbReference type="ARBA" id="ARBA00022679"/>
    </source>
</evidence>
<dbReference type="OrthoDB" id="77018at2759"/>
<dbReference type="EC" id="2.3.1.225" evidence="10"/>
<comment type="catalytic activity">
    <reaction evidence="10">
        <text>L-cysteinyl-[protein] + hexadecanoyl-CoA = S-hexadecanoyl-L-cysteinyl-[protein] + CoA</text>
        <dbReference type="Rhea" id="RHEA:36683"/>
        <dbReference type="Rhea" id="RHEA-COMP:10131"/>
        <dbReference type="Rhea" id="RHEA-COMP:11032"/>
        <dbReference type="ChEBI" id="CHEBI:29950"/>
        <dbReference type="ChEBI" id="CHEBI:57287"/>
        <dbReference type="ChEBI" id="CHEBI:57379"/>
        <dbReference type="ChEBI" id="CHEBI:74151"/>
        <dbReference type="EC" id="2.3.1.225"/>
    </reaction>
</comment>
<comment type="subcellular location">
    <subcellularLocation>
        <location evidence="1">Endomembrane system</location>
        <topology evidence="1">Multi-pass membrane protein</topology>
    </subcellularLocation>
</comment>
<evidence type="ECO:0000313" key="12">
    <source>
        <dbReference type="EMBL" id="ETV96238.1"/>
    </source>
</evidence>
<evidence type="ECO:0000256" key="6">
    <source>
        <dbReference type="ARBA" id="ARBA00023136"/>
    </source>
</evidence>
<dbReference type="STRING" id="157072.A0A024TQD3"/>
<comment type="similarity">
    <text evidence="2 10">Belongs to the DHHC palmitoyltransferase family.</text>
</comment>
<dbReference type="VEuPathDB" id="FungiDB:H310_10422"/>
<feature type="transmembrane region" description="Helical" evidence="10">
    <location>
        <begin position="100"/>
        <end position="118"/>
    </location>
</feature>
<dbReference type="PANTHER" id="PTHR22883:SF301">
    <property type="entry name" value="PALMITOYLTRANSFERASE ZDHHC12"/>
    <property type="match status" value="1"/>
</dbReference>
<dbReference type="Pfam" id="PF01529">
    <property type="entry name" value="DHHC"/>
    <property type="match status" value="1"/>
</dbReference>
<evidence type="ECO:0000256" key="4">
    <source>
        <dbReference type="ARBA" id="ARBA00022692"/>
    </source>
</evidence>
<keyword evidence="4 10" id="KW-0812">Transmembrane</keyword>
<dbReference type="GO" id="GO:0006612">
    <property type="term" value="P:protein targeting to membrane"/>
    <property type="evidence" value="ECO:0007669"/>
    <property type="project" value="TreeGrafter"/>
</dbReference>
<keyword evidence="3 10" id="KW-0808">Transferase</keyword>
<dbReference type="GeneID" id="20087472"/>
<evidence type="ECO:0000256" key="1">
    <source>
        <dbReference type="ARBA" id="ARBA00004127"/>
    </source>
</evidence>
<dbReference type="PANTHER" id="PTHR22883">
    <property type="entry name" value="ZINC FINGER DHHC DOMAIN CONTAINING PROTEIN"/>
    <property type="match status" value="1"/>
</dbReference>
<dbReference type="GO" id="GO:0005794">
    <property type="term" value="C:Golgi apparatus"/>
    <property type="evidence" value="ECO:0007669"/>
    <property type="project" value="TreeGrafter"/>
</dbReference>
<dbReference type="eggNOG" id="KOG1311">
    <property type="taxonomic scope" value="Eukaryota"/>
</dbReference>
<reference evidence="12" key="1">
    <citation type="submission" date="2013-12" db="EMBL/GenBank/DDBJ databases">
        <title>The Genome Sequence of Aphanomyces invadans NJM9701.</title>
        <authorList>
            <consortium name="The Broad Institute Genomics Platform"/>
            <person name="Russ C."/>
            <person name="Tyler B."/>
            <person name="van West P."/>
            <person name="Dieguez-Uribeondo J."/>
            <person name="Young S.K."/>
            <person name="Zeng Q."/>
            <person name="Gargeya S."/>
            <person name="Fitzgerald M."/>
            <person name="Abouelleil A."/>
            <person name="Alvarado L."/>
            <person name="Chapman S.B."/>
            <person name="Gainer-Dewar J."/>
            <person name="Goldberg J."/>
            <person name="Griggs A."/>
            <person name="Gujja S."/>
            <person name="Hansen M."/>
            <person name="Howarth C."/>
            <person name="Imamovic A."/>
            <person name="Ireland A."/>
            <person name="Larimer J."/>
            <person name="McCowan C."/>
            <person name="Murphy C."/>
            <person name="Pearson M."/>
            <person name="Poon T.W."/>
            <person name="Priest M."/>
            <person name="Roberts A."/>
            <person name="Saif S."/>
            <person name="Shea T."/>
            <person name="Sykes S."/>
            <person name="Wortman J."/>
            <person name="Nusbaum C."/>
            <person name="Birren B."/>
        </authorList>
    </citation>
    <scope>NUCLEOTIDE SEQUENCE [LARGE SCALE GENOMIC DNA]</scope>
    <source>
        <strain evidence="12">NJM9701</strain>
    </source>
</reference>
<gene>
    <name evidence="12" type="ORF">H310_10422</name>
</gene>
<keyword evidence="6 10" id="KW-0472">Membrane</keyword>
<dbReference type="AlphaFoldDB" id="A0A024TQD3"/>
<feature type="domain" description="Palmitoyltransferase DHHC" evidence="11">
    <location>
        <begin position="54"/>
        <end position="171"/>
    </location>
</feature>
<dbReference type="InterPro" id="IPR039859">
    <property type="entry name" value="PFA4/ZDH16/20/ERF2-like"/>
</dbReference>
<keyword evidence="9 10" id="KW-0012">Acyltransferase</keyword>
<feature type="transmembrane region" description="Helical" evidence="10">
    <location>
        <begin position="138"/>
        <end position="164"/>
    </location>
</feature>
<sequence>MTTVHLLGGSSKARLIEYRKKKIAAMEAALAKQQELASAAEIGAPVDTLPAPTMEFCTVCQLQPPLRAYHCAFCNRCVATFDHHCFFIGSCVGEKNHCRFWWFLLLTSLEVYSCLGVVHSGFHSATSLQGWLQLNSIALVAVLFFYTFAATAYSLCGFHTFLMLTNSTTRELGKGPDNLAYLRGTRECDLPFSNGLVRNLGGFCCLRAGCPTILRRQPWSPAAWKPVGKIERNSANICDNLWENQYYSCC</sequence>
<dbReference type="GO" id="GO:0019706">
    <property type="term" value="F:protein-cysteine S-palmitoyltransferase activity"/>
    <property type="evidence" value="ECO:0007669"/>
    <property type="project" value="UniProtKB-EC"/>
</dbReference>
<accession>A0A024TQD3</accession>
<dbReference type="PROSITE" id="PS50216">
    <property type="entry name" value="DHHC"/>
    <property type="match status" value="1"/>
</dbReference>
<keyword evidence="7" id="KW-0564">Palmitate</keyword>
<dbReference type="RefSeq" id="XP_008875030.1">
    <property type="nucleotide sequence ID" value="XM_008876808.1"/>
</dbReference>